<protein>
    <submittedName>
        <fullName evidence="5">SPFH domain-containing protein</fullName>
    </submittedName>
</protein>
<dbReference type="InterPro" id="IPR001972">
    <property type="entry name" value="Stomatin_HflK_fam"/>
</dbReference>
<evidence type="ECO:0000313" key="6">
    <source>
        <dbReference type="Proteomes" id="UP000239209"/>
    </source>
</evidence>
<reference evidence="5 6" key="1">
    <citation type="submission" date="2018-03" db="EMBL/GenBank/DDBJ databases">
        <title>Genomic Encyclopedia of Archaeal and Bacterial Type Strains, Phase II (KMG-II): from individual species to whole genera.</title>
        <authorList>
            <person name="Goeker M."/>
        </authorList>
    </citation>
    <scope>NUCLEOTIDE SEQUENCE [LARGE SCALE GENOMIC DNA]</scope>
    <source>
        <strain evidence="5 6">DSM 45348</strain>
    </source>
</reference>
<dbReference type="SMART" id="SM00244">
    <property type="entry name" value="PHB"/>
    <property type="match status" value="1"/>
</dbReference>
<evidence type="ECO:0000256" key="2">
    <source>
        <dbReference type="SAM" id="MobiDB-lite"/>
    </source>
</evidence>
<keyword evidence="3" id="KW-0812">Transmembrane</keyword>
<dbReference type="PRINTS" id="PR00721">
    <property type="entry name" value="STOMATIN"/>
</dbReference>
<dbReference type="InterPro" id="IPR043202">
    <property type="entry name" value="Band-7_stomatin-like"/>
</dbReference>
<dbReference type="GO" id="GO:0005886">
    <property type="term" value="C:plasma membrane"/>
    <property type="evidence" value="ECO:0007669"/>
    <property type="project" value="InterPro"/>
</dbReference>
<evidence type="ECO:0000313" key="5">
    <source>
        <dbReference type="EMBL" id="PRY17750.1"/>
    </source>
</evidence>
<feature type="region of interest" description="Disordered" evidence="2">
    <location>
        <begin position="254"/>
        <end position="294"/>
    </location>
</feature>
<dbReference type="EMBL" id="PVZG01000048">
    <property type="protein sequence ID" value="PRY17750.1"/>
    <property type="molecule type" value="Genomic_DNA"/>
</dbReference>
<evidence type="ECO:0000256" key="3">
    <source>
        <dbReference type="SAM" id="Phobius"/>
    </source>
</evidence>
<sequence>MSETLRWSLIVGLILAVLLVISVRVVMEYERGVVFRLGRVIATRGSGLTFLIPFVDKMVRVSLRTVTMSIPPQDVITKDNVTVKVNAVAYFNVVVPLLSVTAVEDHVVATSQIAQTTLRSILGQVDLDDLLIDRDSINQRLQAVIDEITSAWGVKVTLVEVKDVELPDTMRRAMARQAEAERERRAKVIHAAGEFEAAGDLGRAAQVLEQNPAAMQLRVLSTMAELTSERSSTLIFPLPIELLRLVDTLQTKLSGTPADTPVRSDTPSRADGFGHQIFDHQPADDSRTVQTAGK</sequence>
<dbReference type="Gene3D" id="3.30.479.30">
    <property type="entry name" value="Band 7 domain"/>
    <property type="match status" value="1"/>
</dbReference>
<feature type="transmembrane region" description="Helical" evidence="3">
    <location>
        <begin position="7"/>
        <end position="27"/>
    </location>
</feature>
<evidence type="ECO:0000259" key="4">
    <source>
        <dbReference type="SMART" id="SM00244"/>
    </source>
</evidence>
<dbReference type="Pfam" id="PF01145">
    <property type="entry name" value="Band_7"/>
    <property type="match status" value="1"/>
</dbReference>
<evidence type="ECO:0000256" key="1">
    <source>
        <dbReference type="ARBA" id="ARBA00008164"/>
    </source>
</evidence>
<dbReference type="FunFam" id="3.30.479.30:FF:000004">
    <property type="entry name" value="Putative membrane protease family, stomatin"/>
    <property type="match status" value="1"/>
</dbReference>
<comment type="similarity">
    <text evidence="1">Belongs to the band 7/mec-2 family.</text>
</comment>
<dbReference type="CDD" id="cd08826">
    <property type="entry name" value="SPFH_eoslipins_u1"/>
    <property type="match status" value="1"/>
</dbReference>
<organism evidence="5 6">
    <name type="scientific">Pseudosporangium ferrugineum</name>
    <dbReference type="NCBI Taxonomy" id="439699"/>
    <lineage>
        <taxon>Bacteria</taxon>
        <taxon>Bacillati</taxon>
        <taxon>Actinomycetota</taxon>
        <taxon>Actinomycetes</taxon>
        <taxon>Micromonosporales</taxon>
        <taxon>Micromonosporaceae</taxon>
        <taxon>Pseudosporangium</taxon>
    </lineage>
</organism>
<dbReference type="GO" id="GO:0098552">
    <property type="term" value="C:side of membrane"/>
    <property type="evidence" value="ECO:0007669"/>
    <property type="project" value="UniProtKB-ARBA"/>
</dbReference>
<dbReference type="PANTHER" id="PTHR10264">
    <property type="entry name" value="BAND 7 PROTEIN-RELATED"/>
    <property type="match status" value="1"/>
</dbReference>
<keyword evidence="3" id="KW-1133">Transmembrane helix</keyword>
<dbReference type="SUPFAM" id="SSF117892">
    <property type="entry name" value="Band 7/SPFH domain"/>
    <property type="match status" value="1"/>
</dbReference>
<accession>A0A2T0R9C9</accession>
<keyword evidence="6" id="KW-1185">Reference proteome</keyword>
<dbReference type="InterPro" id="IPR001107">
    <property type="entry name" value="Band_7"/>
</dbReference>
<name>A0A2T0R9C9_9ACTN</name>
<dbReference type="RefSeq" id="WP_106131459.1">
    <property type="nucleotide sequence ID" value="NZ_PVZG01000048.1"/>
</dbReference>
<dbReference type="AlphaFoldDB" id="A0A2T0R9C9"/>
<gene>
    <name evidence="5" type="ORF">CLV70_14818</name>
</gene>
<comment type="caution">
    <text evidence="5">The sequence shown here is derived from an EMBL/GenBank/DDBJ whole genome shotgun (WGS) entry which is preliminary data.</text>
</comment>
<dbReference type="Proteomes" id="UP000239209">
    <property type="component" value="Unassembled WGS sequence"/>
</dbReference>
<dbReference type="PANTHER" id="PTHR10264:SF19">
    <property type="entry name" value="AT06885P-RELATED"/>
    <property type="match status" value="1"/>
</dbReference>
<proteinExistence type="inferred from homology"/>
<keyword evidence="3" id="KW-0472">Membrane</keyword>
<dbReference type="InterPro" id="IPR036013">
    <property type="entry name" value="Band_7/SPFH_dom_sf"/>
</dbReference>
<feature type="domain" description="Band 7" evidence="4">
    <location>
        <begin position="21"/>
        <end position="178"/>
    </location>
</feature>
<dbReference type="Gene3D" id="6.10.250.2090">
    <property type="match status" value="1"/>
</dbReference>
<dbReference type="OrthoDB" id="9809197at2"/>
<feature type="compositionally biased region" description="Basic and acidic residues" evidence="2">
    <location>
        <begin position="277"/>
        <end position="287"/>
    </location>
</feature>